<feature type="compositionally biased region" description="Basic and acidic residues" evidence="1">
    <location>
        <begin position="889"/>
        <end position="904"/>
    </location>
</feature>
<dbReference type="InterPro" id="IPR021109">
    <property type="entry name" value="Peptidase_aspartic_dom_sf"/>
</dbReference>
<feature type="domain" description="Reverse transcriptase" evidence="2">
    <location>
        <begin position="998"/>
        <end position="1195"/>
    </location>
</feature>
<dbReference type="Pfam" id="PF00078">
    <property type="entry name" value="RVT_1"/>
    <property type="match status" value="1"/>
</dbReference>
<feature type="region of interest" description="Disordered" evidence="1">
    <location>
        <begin position="869"/>
        <end position="904"/>
    </location>
</feature>
<dbReference type="PANTHER" id="PTHR33064">
    <property type="entry name" value="POL PROTEIN"/>
    <property type="match status" value="1"/>
</dbReference>
<dbReference type="EMBL" id="JBEAFC010000001">
    <property type="protein sequence ID" value="KAL1569889.1"/>
    <property type="molecule type" value="Genomic_DNA"/>
</dbReference>
<dbReference type="CDD" id="cd00303">
    <property type="entry name" value="retropepsin_like"/>
    <property type="match status" value="1"/>
</dbReference>
<dbReference type="Gene3D" id="3.30.70.270">
    <property type="match status" value="2"/>
</dbReference>
<dbReference type="Gene3D" id="2.40.70.10">
    <property type="entry name" value="Acid Proteases"/>
    <property type="match status" value="1"/>
</dbReference>
<feature type="region of interest" description="Disordered" evidence="1">
    <location>
        <begin position="322"/>
        <end position="438"/>
    </location>
</feature>
<dbReference type="InterPro" id="IPR000477">
    <property type="entry name" value="RT_dom"/>
</dbReference>
<dbReference type="Pfam" id="PF03732">
    <property type="entry name" value="Retrotrans_gag"/>
    <property type="match status" value="1"/>
</dbReference>
<proteinExistence type="predicted"/>
<evidence type="ECO:0000313" key="4">
    <source>
        <dbReference type="Proteomes" id="UP001567538"/>
    </source>
</evidence>
<keyword evidence="4" id="KW-1185">Reference proteome</keyword>
<dbReference type="InterPro" id="IPR041577">
    <property type="entry name" value="RT_RNaseH_2"/>
</dbReference>
<dbReference type="Gene3D" id="3.10.10.10">
    <property type="entry name" value="HIV Type 1 Reverse Transcriptase, subunit A, domain 1"/>
    <property type="match status" value="1"/>
</dbReference>
<accession>A0ABD1IPU0</accession>
<dbReference type="PANTHER" id="PTHR33064:SF39">
    <property type="match status" value="1"/>
</dbReference>
<dbReference type="FunFam" id="3.10.20.370:FF:000001">
    <property type="entry name" value="Retrovirus-related Pol polyprotein from transposon 17.6-like protein"/>
    <property type="match status" value="1"/>
</dbReference>
<evidence type="ECO:0000259" key="2">
    <source>
        <dbReference type="PROSITE" id="PS50878"/>
    </source>
</evidence>
<dbReference type="Pfam" id="PF17919">
    <property type="entry name" value="RT_RNaseH_2"/>
    <property type="match status" value="1"/>
</dbReference>
<name>A0ABD1IPU0_SALDI</name>
<feature type="compositionally biased region" description="Low complexity" evidence="1">
    <location>
        <begin position="395"/>
        <end position="404"/>
    </location>
</feature>
<evidence type="ECO:0000256" key="1">
    <source>
        <dbReference type="SAM" id="MobiDB-lite"/>
    </source>
</evidence>
<gene>
    <name evidence="3" type="ORF">AAHA92_01307</name>
</gene>
<feature type="compositionally biased region" description="Polar residues" evidence="1">
    <location>
        <begin position="413"/>
        <end position="432"/>
    </location>
</feature>
<dbReference type="CDD" id="cd01647">
    <property type="entry name" value="RT_LTR"/>
    <property type="match status" value="1"/>
</dbReference>
<feature type="region of interest" description="Disordered" evidence="1">
    <location>
        <begin position="569"/>
        <end position="609"/>
    </location>
</feature>
<protein>
    <recommendedName>
        <fullName evidence="2">Reverse transcriptase domain-containing protein</fullName>
    </recommendedName>
</protein>
<dbReference type="CDD" id="cd09274">
    <property type="entry name" value="RNase_HI_RT_Ty3"/>
    <property type="match status" value="1"/>
</dbReference>
<feature type="compositionally biased region" description="Polar residues" evidence="1">
    <location>
        <begin position="349"/>
        <end position="378"/>
    </location>
</feature>
<dbReference type="Proteomes" id="UP001567538">
    <property type="component" value="Unassembled WGS sequence"/>
</dbReference>
<dbReference type="FunFam" id="3.30.70.270:FF:000020">
    <property type="entry name" value="Transposon Tf2-6 polyprotein-like Protein"/>
    <property type="match status" value="1"/>
</dbReference>
<dbReference type="SUPFAM" id="SSF56672">
    <property type="entry name" value="DNA/RNA polymerases"/>
    <property type="match status" value="1"/>
</dbReference>
<evidence type="ECO:0000313" key="3">
    <source>
        <dbReference type="EMBL" id="KAL1569889.1"/>
    </source>
</evidence>
<sequence>MAALHEDDPEIGSLNAHLSGEPAQAIVMTPGQARIEVKNNVLQSCLTSMDGRLTIRMSFCMNFANSAEFRGGPLGQVRRSTCYTLSPFALKGEADTWFMRLPPNSIRSWAEFRSIFLDYFFPATRTNALKKEIQGATQEGDETLSQYWGRFKGLLDVCPNNRISEAKIYSNFYEGLAPESKDLVNSSSGGDFSRLRLSEARKVMGRLIDAKKAYDNPRAQVLRRAPVHAATDQADDKMEARMDRFEKVILNTLEKNKQPAPAEKCQAPLGQEEAYGQYGQASEMMDYQQVNAVGNWNPGGHWNQNGGWVPRQRDAPWREHPNFRWAEPNSVPPPQPSNAQAQEERPQWPSRNSEGPNSWNRGQGNQSNWSSRNAQNQYIPPHQRGQQGGQGQGPSGQYNQNPGPRNFHYNHGQGFNQQGAGSGQPCSRQQNRPTDDLVGDLLNSQQHLQSNIHANNDVVHKLQNAQLEQKAAMDMMAKQLSQITTSLNAMRGNDEKNPATVKIPERENISKITLRSGKEYEEPKITGEGEDELVKQTGRTGDNYDLTKEDLLKPLPPMADPFFLDQEPEVASEERKEKEEDEVPPENLNRGVPQTKPFPYRGGAKKKREDPALKLPPFSRFIKEFIAGKTQSDRKIVIGDNVSAVIQKKKLPSKRTDPGVFTLPITIGDIKVEHAMCDLGASINVLPYSLYTKLMGARLIQTKVVIQLADRSCINPVGVLENVIVKVHDFLYPADFHVIKMSEDVSAESSGVLLGRPFLRTAKTLIDVCEGTICLDYHEEKYTFSIDEAMKKPMDEENLHSVDVITPLVQEYLEEEFLARSEGASEHNTIEADVANWCETMQKNDLTDQEISEAIMDFCQAKGSSGSSRHAQLASVERAPGQESQSTDEADKNPLPQEERSTAELKKLPSGLKYAYLGEKETKPVIINSQLTQKQEEKLMKVLELNQKAVGWKLSDLVGISPDLCMHHIRLEEGAKAHRDPQRKLNPHMREEVLKLVSLGIIYSIPDSNWVSPVHMVPKKSGIQVVTNAKNELVPTRLVTGWRMCIDYRKLNAATKKDHFPLSFIDQMLERLAGKQYFSFLDSYSGYFQIYVDPEDQEKTTFTCPFGIYAYRRMPFGLCNAPGTFQRCMMSIFSDLLEECIEIFMDDFTVYGDTFEKCLHNLDLVLERCQKKSLVLNFEKCHFMVTEGIVLGHVVSERGIQVDQAKVNGIEKLPFPTNQKEIRGFLGHAGFYRRFIKDFARIAQPLTRLLQNEVEFDFNEACKEAFRLLKERLISTPIIRSPNWNYPFEVMCDASDYAVGAVLGQKIDGKSYVIFYASKTLNQAQKNYDITEKKMLAVVYSFEKFRPYLLGSRNLTGR</sequence>
<reference evidence="3 4" key="1">
    <citation type="submission" date="2024-06" db="EMBL/GenBank/DDBJ databases">
        <title>A chromosome level genome sequence of Diviner's sage (Salvia divinorum).</title>
        <authorList>
            <person name="Ford S.A."/>
            <person name="Ro D.-K."/>
            <person name="Ness R.W."/>
            <person name="Phillips M.A."/>
        </authorList>
    </citation>
    <scope>NUCLEOTIDE SEQUENCE [LARGE SCALE GENOMIC DNA]</scope>
    <source>
        <strain evidence="3">SAF-2024a</strain>
        <tissue evidence="3">Leaf</tissue>
    </source>
</reference>
<dbReference type="InterPro" id="IPR051320">
    <property type="entry name" value="Viral_Replic_Matur_Polypro"/>
</dbReference>
<dbReference type="InterPro" id="IPR043502">
    <property type="entry name" value="DNA/RNA_pol_sf"/>
</dbReference>
<dbReference type="InterPro" id="IPR005162">
    <property type="entry name" value="Retrotrans_gag_dom"/>
</dbReference>
<comment type="caution">
    <text evidence="3">The sequence shown here is derived from an EMBL/GenBank/DDBJ whole genome shotgun (WGS) entry which is preliminary data.</text>
</comment>
<organism evidence="3 4">
    <name type="scientific">Salvia divinorum</name>
    <name type="common">Maria pastora</name>
    <name type="synonym">Diviner's sage</name>
    <dbReference type="NCBI Taxonomy" id="28513"/>
    <lineage>
        <taxon>Eukaryota</taxon>
        <taxon>Viridiplantae</taxon>
        <taxon>Streptophyta</taxon>
        <taxon>Embryophyta</taxon>
        <taxon>Tracheophyta</taxon>
        <taxon>Spermatophyta</taxon>
        <taxon>Magnoliopsida</taxon>
        <taxon>eudicotyledons</taxon>
        <taxon>Gunneridae</taxon>
        <taxon>Pentapetalae</taxon>
        <taxon>asterids</taxon>
        <taxon>lamiids</taxon>
        <taxon>Lamiales</taxon>
        <taxon>Lamiaceae</taxon>
        <taxon>Nepetoideae</taxon>
        <taxon>Mentheae</taxon>
        <taxon>Salviinae</taxon>
        <taxon>Salvia</taxon>
        <taxon>Salvia subgen. Calosphace</taxon>
    </lineage>
</organism>
<dbReference type="InterPro" id="IPR043128">
    <property type="entry name" value="Rev_trsase/Diguanyl_cyclase"/>
</dbReference>
<dbReference type="PROSITE" id="PS50878">
    <property type="entry name" value="RT_POL"/>
    <property type="match status" value="1"/>
</dbReference>